<dbReference type="PANTHER" id="PTHR34308">
    <property type="entry name" value="COBALAMIN BIOSYNTHESIS PROTEIN CBIB"/>
    <property type="match status" value="1"/>
</dbReference>
<dbReference type="Proteomes" id="UP000662770">
    <property type="component" value="Chromosome"/>
</dbReference>
<comment type="pathway">
    <text evidence="2">Cofactor biosynthesis; adenosylcobalamin biosynthesis.</text>
</comment>
<evidence type="ECO:0000256" key="1">
    <source>
        <dbReference type="ARBA" id="ARBA00004651"/>
    </source>
</evidence>
<keyword evidence="7 9" id="KW-1133">Transmembrane helix</keyword>
<name>A0ABX7QUI0_9GAMM</name>
<evidence type="ECO:0000256" key="3">
    <source>
        <dbReference type="ARBA" id="ARBA00006263"/>
    </source>
</evidence>
<feature type="transmembrane region" description="Helical" evidence="9">
    <location>
        <begin position="13"/>
        <end position="33"/>
    </location>
</feature>
<protein>
    <submittedName>
        <fullName evidence="10">Cobalamin biosynthesis protein</fullName>
    </submittedName>
</protein>
<evidence type="ECO:0000256" key="7">
    <source>
        <dbReference type="ARBA" id="ARBA00022989"/>
    </source>
</evidence>
<evidence type="ECO:0000313" key="10">
    <source>
        <dbReference type="EMBL" id="QSX34687.1"/>
    </source>
</evidence>
<dbReference type="PANTHER" id="PTHR34308:SF1">
    <property type="entry name" value="COBALAMIN BIOSYNTHESIS PROTEIN CBIB"/>
    <property type="match status" value="1"/>
</dbReference>
<keyword evidence="11" id="KW-1185">Reference proteome</keyword>
<feature type="transmembrane region" description="Helical" evidence="9">
    <location>
        <begin position="160"/>
        <end position="185"/>
    </location>
</feature>
<dbReference type="EMBL" id="CP071503">
    <property type="protein sequence ID" value="QSX34687.1"/>
    <property type="molecule type" value="Genomic_DNA"/>
</dbReference>
<keyword evidence="8 9" id="KW-0472">Membrane</keyword>
<organism evidence="10 11">
    <name type="scientific">Shewanella avicenniae</name>
    <dbReference type="NCBI Taxonomy" id="2814294"/>
    <lineage>
        <taxon>Bacteria</taxon>
        <taxon>Pseudomonadati</taxon>
        <taxon>Pseudomonadota</taxon>
        <taxon>Gammaproteobacteria</taxon>
        <taxon>Alteromonadales</taxon>
        <taxon>Shewanellaceae</taxon>
        <taxon>Shewanella</taxon>
    </lineage>
</organism>
<evidence type="ECO:0000256" key="6">
    <source>
        <dbReference type="ARBA" id="ARBA00022692"/>
    </source>
</evidence>
<dbReference type="InterPro" id="IPR004485">
    <property type="entry name" value="Cobalamin_biosynth_CobD/CbiB"/>
</dbReference>
<feature type="transmembrane region" description="Helical" evidence="9">
    <location>
        <begin position="304"/>
        <end position="320"/>
    </location>
</feature>
<keyword evidence="6 9" id="KW-0812">Transmembrane</keyword>
<evidence type="ECO:0000256" key="4">
    <source>
        <dbReference type="ARBA" id="ARBA00022475"/>
    </source>
</evidence>
<keyword evidence="5" id="KW-0169">Cobalamin biosynthesis</keyword>
<proteinExistence type="inferred from homology"/>
<keyword evidence="4" id="KW-1003">Cell membrane</keyword>
<dbReference type="RefSeq" id="WP_207355885.1">
    <property type="nucleotide sequence ID" value="NZ_CP071503.1"/>
</dbReference>
<dbReference type="Pfam" id="PF03186">
    <property type="entry name" value="CobD_Cbib"/>
    <property type="match status" value="1"/>
</dbReference>
<feature type="transmembrane region" description="Helical" evidence="9">
    <location>
        <begin position="65"/>
        <end position="86"/>
    </location>
</feature>
<evidence type="ECO:0000313" key="11">
    <source>
        <dbReference type="Proteomes" id="UP000662770"/>
    </source>
</evidence>
<evidence type="ECO:0000256" key="2">
    <source>
        <dbReference type="ARBA" id="ARBA00004953"/>
    </source>
</evidence>
<gene>
    <name evidence="10" type="ORF">JYB87_05475</name>
</gene>
<comment type="similarity">
    <text evidence="3">Belongs to the CobD/CbiB family.</text>
</comment>
<accession>A0ABX7QUI0</accession>
<evidence type="ECO:0000256" key="8">
    <source>
        <dbReference type="ARBA" id="ARBA00023136"/>
    </source>
</evidence>
<evidence type="ECO:0000256" key="5">
    <source>
        <dbReference type="ARBA" id="ARBA00022573"/>
    </source>
</evidence>
<evidence type="ECO:0000256" key="9">
    <source>
        <dbReference type="SAM" id="Phobius"/>
    </source>
</evidence>
<comment type="subcellular location">
    <subcellularLocation>
        <location evidence="1">Cell membrane</location>
        <topology evidence="1">Multi-pass membrane protein</topology>
    </subcellularLocation>
</comment>
<reference evidence="10 11" key="1">
    <citation type="submission" date="2021-03" db="EMBL/GenBank/DDBJ databases">
        <title>Novel species identification of genus Shewanella.</title>
        <authorList>
            <person name="Liu G."/>
            <person name="Zhang Q."/>
        </authorList>
    </citation>
    <scope>NUCLEOTIDE SEQUENCE [LARGE SCALE GENOMIC DNA]</scope>
    <source>
        <strain evidence="10 11">FJAT-51800</strain>
    </source>
</reference>
<sequence length="323" mass="36027">MMWQQIVSHDGPLLIRFALIASALVAALVLPLAQRFNPLYWLSELAARMATKVCRAGRSNRQQQIAGVLATLLLLIPFWLIVLFLLELAAYPHFFEFAVLYCCMRDLHARAEFQQVRRALLVSDKATARTLLSRWTSRDTDILSEAGIAKTAIELAVTSAAYGSIAAILFFWLGGVTLVLAAIMLKTLEQCWSPSNPQYRQFSALLTHVNHWLFWLPVQACRLTLAIQGGPAALTQLFNLGKFGLVQRGYLQICQLAAMILSIELGGARKYHGVRIAVDKVGPNKLPTGTDIERALSLANTSRWCWLGFSLIIPALWVLLRLR</sequence>